<reference evidence="2" key="1">
    <citation type="submission" date="2023-03" db="EMBL/GenBank/DDBJ databases">
        <title>Massive genome expansion in bonnet fungi (Mycena s.s.) driven by repeated elements and novel gene families across ecological guilds.</title>
        <authorList>
            <consortium name="Lawrence Berkeley National Laboratory"/>
            <person name="Harder C.B."/>
            <person name="Miyauchi S."/>
            <person name="Viragh M."/>
            <person name="Kuo A."/>
            <person name="Thoen E."/>
            <person name="Andreopoulos B."/>
            <person name="Lu D."/>
            <person name="Skrede I."/>
            <person name="Drula E."/>
            <person name="Henrissat B."/>
            <person name="Morin E."/>
            <person name="Kohler A."/>
            <person name="Barry K."/>
            <person name="LaButti K."/>
            <person name="Morin E."/>
            <person name="Salamov A."/>
            <person name="Lipzen A."/>
            <person name="Mereny Z."/>
            <person name="Hegedus B."/>
            <person name="Baldrian P."/>
            <person name="Stursova M."/>
            <person name="Weitz H."/>
            <person name="Taylor A."/>
            <person name="Grigoriev I.V."/>
            <person name="Nagy L.G."/>
            <person name="Martin F."/>
            <person name="Kauserud H."/>
        </authorList>
    </citation>
    <scope>NUCLEOTIDE SEQUENCE</scope>
    <source>
        <strain evidence="2">CBHHK188m</strain>
    </source>
</reference>
<sequence length="303" mass="33063">MNSQNPSHYQEHTRQQDGWTVLAPPESELPPPYTPDAELAAATAPAAAAPQGPTLAFDIPINSNIIGAAPVTRSKNFGREVPFSTAYVEICNMMGLDPADACLSYKWENDKVNAPNCQLANTANWDNCLQNGIGMTTRARVRKVICVIKNLNLPTETVPAATTHAASGAKSTGTKRKSASASENSASGRKRTFDFMREFHELQAHLRGENSNTNIRYPPITNILQLIDDSGIFEDSPDLTFPAIIFVDVLHELQVTHVNQVLLLEADFYVHQTNMPVQLAELFVEESITAIGRAHKGKGTALN</sequence>
<organism evidence="2 3">
    <name type="scientific">Mycena maculata</name>
    <dbReference type="NCBI Taxonomy" id="230809"/>
    <lineage>
        <taxon>Eukaryota</taxon>
        <taxon>Fungi</taxon>
        <taxon>Dikarya</taxon>
        <taxon>Basidiomycota</taxon>
        <taxon>Agaricomycotina</taxon>
        <taxon>Agaricomycetes</taxon>
        <taxon>Agaricomycetidae</taxon>
        <taxon>Agaricales</taxon>
        <taxon>Marasmiineae</taxon>
        <taxon>Mycenaceae</taxon>
        <taxon>Mycena</taxon>
    </lineage>
</organism>
<protein>
    <submittedName>
        <fullName evidence="2">Uncharacterized protein</fullName>
    </submittedName>
</protein>
<evidence type="ECO:0000313" key="2">
    <source>
        <dbReference type="EMBL" id="KAJ7782522.1"/>
    </source>
</evidence>
<feature type="region of interest" description="Disordered" evidence="1">
    <location>
        <begin position="162"/>
        <end position="188"/>
    </location>
</feature>
<evidence type="ECO:0000313" key="3">
    <source>
        <dbReference type="Proteomes" id="UP001215280"/>
    </source>
</evidence>
<dbReference type="AlphaFoldDB" id="A0AAD7P009"/>
<comment type="caution">
    <text evidence="2">The sequence shown here is derived from an EMBL/GenBank/DDBJ whole genome shotgun (WGS) entry which is preliminary data.</text>
</comment>
<accession>A0AAD7P009</accession>
<name>A0AAD7P009_9AGAR</name>
<proteinExistence type="predicted"/>
<gene>
    <name evidence="2" type="ORF">DFH07DRAFT_1010891</name>
</gene>
<dbReference type="Proteomes" id="UP001215280">
    <property type="component" value="Unassembled WGS sequence"/>
</dbReference>
<evidence type="ECO:0000256" key="1">
    <source>
        <dbReference type="SAM" id="MobiDB-lite"/>
    </source>
</evidence>
<dbReference type="EMBL" id="JARJLG010000003">
    <property type="protein sequence ID" value="KAJ7782522.1"/>
    <property type="molecule type" value="Genomic_DNA"/>
</dbReference>
<feature type="region of interest" description="Disordered" evidence="1">
    <location>
        <begin position="1"/>
        <end position="36"/>
    </location>
</feature>
<keyword evidence="3" id="KW-1185">Reference proteome</keyword>